<dbReference type="Proteomes" id="UP001158986">
    <property type="component" value="Unassembled WGS sequence"/>
</dbReference>
<evidence type="ECO:0000313" key="5">
    <source>
        <dbReference type="Proteomes" id="UP001158986"/>
    </source>
</evidence>
<evidence type="ECO:0000313" key="3">
    <source>
        <dbReference type="EMBL" id="CAH0474728.1"/>
    </source>
</evidence>
<keyword evidence="5" id="KW-1185">Reference proteome</keyword>
<gene>
    <name evidence="4" type="ORF">PBS001_LOCUS2365</name>
    <name evidence="3" type="ORF">PBS003_LOCUS1569</name>
</gene>
<evidence type="ECO:0000313" key="4">
    <source>
        <dbReference type="EMBL" id="CAH0515664.1"/>
    </source>
</evidence>
<reference evidence="3 5" key="1">
    <citation type="submission" date="2021-11" db="EMBL/GenBank/DDBJ databases">
        <authorList>
            <person name="Islam A."/>
            <person name="Islam S."/>
            <person name="Flora M.S."/>
            <person name="Rahman M."/>
            <person name="Ziaur R.M."/>
            <person name="Epstein J.H."/>
            <person name="Hassan M."/>
            <person name="Klassen M."/>
            <person name="Woodard K."/>
            <person name="Webb A."/>
            <person name="Webby R.J."/>
            <person name="El Zowalaty M.E."/>
        </authorList>
    </citation>
    <scope>NUCLEOTIDE SEQUENCE</scope>
    <source>
        <strain evidence="4">Pbs1</strain>
        <strain evidence="3">Pbs3</strain>
    </source>
</reference>
<feature type="transmembrane region" description="Helical" evidence="2">
    <location>
        <begin position="163"/>
        <end position="181"/>
    </location>
</feature>
<evidence type="ECO:0000256" key="1">
    <source>
        <dbReference type="SAM" id="MobiDB-lite"/>
    </source>
</evidence>
<dbReference type="EMBL" id="CAKKTJ010000114">
    <property type="protein sequence ID" value="CAH0474728.1"/>
    <property type="molecule type" value="Genomic_DNA"/>
</dbReference>
<keyword evidence="2" id="KW-0472">Membrane</keyword>
<evidence type="ECO:0000313" key="6">
    <source>
        <dbReference type="Proteomes" id="UP001160483"/>
    </source>
</evidence>
<accession>A0AAU9KN59</accession>
<feature type="compositionally biased region" description="Polar residues" evidence="1">
    <location>
        <begin position="108"/>
        <end position="119"/>
    </location>
</feature>
<feature type="region of interest" description="Disordered" evidence="1">
    <location>
        <begin position="81"/>
        <end position="119"/>
    </location>
</feature>
<feature type="compositionally biased region" description="Low complexity" evidence="1">
    <location>
        <begin position="152"/>
        <end position="161"/>
    </location>
</feature>
<organism evidence="3 6">
    <name type="scientific">Peronospora belbahrii</name>
    <dbReference type="NCBI Taxonomy" id="622444"/>
    <lineage>
        <taxon>Eukaryota</taxon>
        <taxon>Sar</taxon>
        <taxon>Stramenopiles</taxon>
        <taxon>Oomycota</taxon>
        <taxon>Peronosporomycetes</taxon>
        <taxon>Peronosporales</taxon>
        <taxon>Peronosporaceae</taxon>
        <taxon>Peronospora</taxon>
    </lineage>
</organism>
<protein>
    <submittedName>
        <fullName evidence="3">Uncharacterized protein</fullName>
    </submittedName>
</protein>
<comment type="caution">
    <text evidence="3">The sequence shown here is derived from an EMBL/GenBank/DDBJ whole genome shotgun (WGS) entry which is preliminary data.</text>
</comment>
<keyword evidence="2" id="KW-0812">Transmembrane</keyword>
<feature type="transmembrane region" description="Helical" evidence="2">
    <location>
        <begin position="44"/>
        <end position="63"/>
    </location>
</feature>
<dbReference type="EMBL" id="CAKLCB010000127">
    <property type="protein sequence ID" value="CAH0515664.1"/>
    <property type="molecule type" value="Genomic_DNA"/>
</dbReference>
<proteinExistence type="predicted"/>
<dbReference type="AlphaFoldDB" id="A0AAU9KN59"/>
<sequence>MAAIAALRISQGFNPEMHLQQQQMEKLAGLAQLYHVKLVLEMRLMTYLALLAIATVVVTGQLASDLDDDDDIPDPNDVADAANAEFGTVPGNSTKNDGRAKNVAGIPTESTNEKMSGAISDSISNEVVETEIGSYTDDLASEASDRMDDSTSEPTASSASTPVTSGIVLASVAVIAIINLFI</sequence>
<feature type="region of interest" description="Disordered" evidence="1">
    <location>
        <begin position="141"/>
        <end position="161"/>
    </location>
</feature>
<keyword evidence="2" id="KW-1133">Transmembrane helix</keyword>
<dbReference type="Proteomes" id="UP001160483">
    <property type="component" value="Unassembled WGS sequence"/>
</dbReference>
<evidence type="ECO:0000256" key="2">
    <source>
        <dbReference type="SAM" id="Phobius"/>
    </source>
</evidence>
<name>A0AAU9KN59_9STRA</name>